<dbReference type="EMBL" id="JBHTMV010000002">
    <property type="protein sequence ID" value="MFD1292436.1"/>
    <property type="molecule type" value="Genomic_DNA"/>
</dbReference>
<name>A0ABW3WJH1_9FLAO</name>
<sequence length="463" mass="54883">MKYFISFFVTIFIFSCKPTEEKKATTYFGGEIVNPRTKFVLFLKDDKVIDTLLLDQENQFMAKMDNFTEGLYTFKHGLEFQYIYIEPADSILVRLNSWDFDESLVFSGKGARKNEFLINLFLQNEKEEKEMYSYFNLDETQFESKLKSLAQEREFIYQSFAQEELAISEGFENLTSIAIHYPLYRLKEVYPYYYKKAHKLNHLPTVSNEFYNFREHIDLNENKYLSFYPYQNYIVSRLYNLGNKLKETDSLKNDLTINVLNAISENIASETIKNTLLKRIVVNDFLKSETTCTINSEKLAIFLNNCTNEEYLNQVNNLVNDSKFVQNKEQLPNFEVVNYNQQKKRIKTIIRDKKTVIYFWSTQFMSSDYLVSRIQYLEQKYPKIEFIGIQMQPAYINVNTEPKLKNLNSKKQYKLTSTSYANNFLTSQYPRIIIINNNGEVMNGFTYLDSKKLDKELNKLQKN</sequence>
<proteinExistence type="predicted"/>
<gene>
    <name evidence="1" type="ORF">ACFQ5N_01200</name>
</gene>
<comment type="caution">
    <text evidence="1">The sequence shown here is derived from an EMBL/GenBank/DDBJ whole genome shotgun (WGS) entry which is preliminary data.</text>
</comment>
<keyword evidence="2" id="KW-1185">Reference proteome</keyword>
<accession>A0ABW3WJH1</accession>
<dbReference type="Gene3D" id="3.40.30.10">
    <property type="entry name" value="Glutaredoxin"/>
    <property type="match status" value="1"/>
</dbReference>
<dbReference type="Proteomes" id="UP001597241">
    <property type="component" value="Unassembled WGS sequence"/>
</dbReference>
<dbReference type="SUPFAM" id="SSF52833">
    <property type="entry name" value="Thioredoxin-like"/>
    <property type="match status" value="1"/>
</dbReference>
<protein>
    <submittedName>
        <fullName evidence="1">TlpA family protein disulfide reductase</fullName>
    </submittedName>
</protein>
<organism evidence="1 2">
    <name type="scientific">Lutibacter holmesii</name>
    <dbReference type="NCBI Taxonomy" id="1137985"/>
    <lineage>
        <taxon>Bacteria</taxon>
        <taxon>Pseudomonadati</taxon>
        <taxon>Bacteroidota</taxon>
        <taxon>Flavobacteriia</taxon>
        <taxon>Flavobacteriales</taxon>
        <taxon>Flavobacteriaceae</taxon>
        <taxon>Lutibacter</taxon>
    </lineage>
</organism>
<dbReference type="PROSITE" id="PS51257">
    <property type="entry name" value="PROKAR_LIPOPROTEIN"/>
    <property type="match status" value="1"/>
</dbReference>
<dbReference type="InterPro" id="IPR036249">
    <property type="entry name" value="Thioredoxin-like_sf"/>
</dbReference>
<dbReference type="RefSeq" id="WP_386807033.1">
    <property type="nucleotide sequence ID" value="NZ_JBHTMV010000002.1"/>
</dbReference>
<evidence type="ECO:0000313" key="2">
    <source>
        <dbReference type="Proteomes" id="UP001597241"/>
    </source>
</evidence>
<reference evidence="2" key="1">
    <citation type="journal article" date="2019" name="Int. J. Syst. Evol. Microbiol.">
        <title>The Global Catalogue of Microorganisms (GCM) 10K type strain sequencing project: providing services to taxonomists for standard genome sequencing and annotation.</title>
        <authorList>
            <consortium name="The Broad Institute Genomics Platform"/>
            <consortium name="The Broad Institute Genome Sequencing Center for Infectious Disease"/>
            <person name="Wu L."/>
            <person name="Ma J."/>
        </authorList>
    </citation>
    <scope>NUCLEOTIDE SEQUENCE [LARGE SCALE GENOMIC DNA]</scope>
    <source>
        <strain evidence="2">CCUG 62221</strain>
    </source>
</reference>
<evidence type="ECO:0000313" key="1">
    <source>
        <dbReference type="EMBL" id="MFD1292436.1"/>
    </source>
</evidence>